<feature type="chain" id="PRO_5047002141" description="Tetratricopeptide repeat protein" evidence="1">
    <location>
        <begin position="24"/>
        <end position="435"/>
    </location>
</feature>
<accession>A0ABM7VAR3</accession>
<evidence type="ECO:0008006" key="4">
    <source>
        <dbReference type="Google" id="ProtNLM"/>
    </source>
</evidence>
<proteinExistence type="predicted"/>
<dbReference type="RefSeq" id="WP_338397449.1">
    <property type="nucleotide sequence ID" value="NZ_AP025292.1"/>
</dbReference>
<name>A0ABM7VAR3_9BACT</name>
<reference evidence="2 3" key="1">
    <citation type="submission" date="2021-12" db="EMBL/GenBank/DDBJ databases">
        <title>Genome sequencing of bacteria with rrn-lacking chromosome and rrn-plasmid.</title>
        <authorList>
            <person name="Anda M."/>
            <person name="Iwasaki W."/>
        </authorList>
    </citation>
    <scope>NUCLEOTIDE SEQUENCE [LARGE SCALE GENOMIC DNA]</scope>
    <source>
        <strain evidence="2 3">NBRC 101262</strain>
    </source>
</reference>
<sequence>MKIKSLLSVLLVAGSVSASYAQAGWNWPQGKEEIAQEKNVIYTDNMKAKNYEACRAPLNWLIVNAPDLNKSLYQNGAKIYDQLARRSKDKAAKAMLQDSAMITYDLRIKHFGQRGTVLDRKAYYAYSYYKDQPEKYPEVYAMFQESFKINGAKVLDNNCLAYMDLVRRYKEQSPDAITDEQATVIYEEISAVLDQKDAKGTNAEKLEGIRETVDKLFTTVVEVDCDFIANTLGPKLEQDPTDLKLAKNIFKLSLAGRCMEAPIFLTAAKIMLKQEPDFGIAKLIGMKEKQAGNYNDAMEFYNQALTLTDDGTKKAQIYLDMAGVYAKQHSNAMAREYALKAVQADPSKKDAYNIIGGLYFSSFEKCRQNKNKVEDRAVFIAAYEMYQKAGNKGGMSSAKAQFPSMEDIFTYDMNVGDPVKIGCWINKTVLVKKRD</sequence>
<dbReference type="EMBL" id="AP025292">
    <property type="protein sequence ID" value="BDC98004.1"/>
    <property type="molecule type" value="Genomic_DNA"/>
</dbReference>
<gene>
    <name evidence="2" type="ORF">PEPS_02850</name>
</gene>
<dbReference type="SUPFAM" id="SSF48452">
    <property type="entry name" value="TPR-like"/>
    <property type="match status" value="1"/>
</dbReference>
<dbReference type="InterPro" id="IPR011990">
    <property type="entry name" value="TPR-like_helical_dom_sf"/>
</dbReference>
<protein>
    <recommendedName>
        <fullName evidence="4">Tetratricopeptide repeat protein</fullName>
    </recommendedName>
</protein>
<organism evidence="2 3">
    <name type="scientific">Persicobacter psychrovividus</name>
    <dbReference type="NCBI Taxonomy" id="387638"/>
    <lineage>
        <taxon>Bacteria</taxon>
        <taxon>Pseudomonadati</taxon>
        <taxon>Bacteroidota</taxon>
        <taxon>Cytophagia</taxon>
        <taxon>Cytophagales</taxon>
        <taxon>Persicobacteraceae</taxon>
        <taxon>Persicobacter</taxon>
    </lineage>
</organism>
<evidence type="ECO:0000313" key="2">
    <source>
        <dbReference type="EMBL" id="BDC98004.1"/>
    </source>
</evidence>
<keyword evidence="3" id="KW-1185">Reference proteome</keyword>
<dbReference type="Gene3D" id="1.25.40.10">
    <property type="entry name" value="Tetratricopeptide repeat domain"/>
    <property type="match status" value="1"/>
</dbReference>
<evidence type="ECO:0000256" key="1">
    <source>
        <dbReference type="SAM" id="SignalP"/>
    </source>
</evidence>
<feature type="signal peptide" evidence="1">
    <location>
        <begin position="1"/>
        <end position="23"/>
    </location>
</feature>
<keyword evidence="1" id="KW-0732">Signal</keyword>
<dbReference type="Proteomes" id="UP001354989">
    <property type="component" value="Chromosome"/>
</dbReference>
<evidence type="ECO:0000313" key="3">
    <source>
        <dbReference type="Proteomes" id="UP001354989"/>
    </source>
</evidence>